<evidence type="ECO:0000256" key="2">
    <source>
        <dbReference type="SAM" id="SignalP"/>
    </source>
</evidence>
<feature type="compositionally biased region" description="Acidic residues" evidence="1">
    <location>
        <begin position="218"/>
        <end position="227"/>
    </location>
</feature>
<feature type="compositionally biased region" description="Low complexity" evidence="1">
    <location>
        <begin position="236"/>
        <end position="270"/>
    </location>
</feature>
<feature type="compositionally biased region" description="Low complexity" evidence="1">
    <location>
        <begin position="369"/>
        <end position="381"/>
    </location>
</feature>
<sequence>MTPPTQHSTRSRPRPITLAAAAAMTGLLVMTQPGAAIAADKTGNDDTETTVLHPTISGTDGTVRYSVAGLAGGGIQLSFVHVPNEAAGEKSGRAETQSKEFTVTVDAAAIATQTVTDDGGTVVPAADTSDNTSDDSADEEADKTADEDGDSAKDASTRGAIVEQDVTDDSTKVTLSADTEGVATVWVLPQQAPAAADPDDQSWVTRTWHLLVDKITGNDEDSDQDDQGDAKPTVEPTSSPTSSPTSDPTSSSSSTPSSSPTSSSTATGGADQDDADNTADDAAAGGGDTCVVTQDQLTTSTRDGGDGTVDAPLEDGPSAAPTFSEEVRKKAAQQQEQASDCGEGTSAGTSEGTSEDSDKSDGTDVTEVSDSSTGSATSSSGKGKVEVAAGDWLSGISGERPAAEKLRGVPAEVATTWADFSGNADQLNPGAEFGPDAWDKSLIIAIPPFPQGSSWEATAAGDNDEYLRHYFSTLESKWAGRNGTAYIEYSYEANGYWMAWPVKAGQEDAWAKAFERARSIQQEEFLDALLGVRFNHESNGYDGDSHDLLQAIKGSIDFVGTSYYNAYPPVSTQTEFDERAQMLDGGGGPKGIATWLAAAKEAGLPIEFAEWAESAKDGDSAAFIDGMHDTFSSNAGPGPGQVFAESYFNIDKDNDNWRINSGKLPESAKRYAEKFADVG</sequence>
<name>A0ABV3PCQ9_9ACTN</name>
<protein>
    <recommendedName>
        <fullName evidence="5">Glycosyl hydrolase family 26</fullName>
    </recommendedName>
</protein>
<feature type="signal peptide" evidence="2">
    <location>
        <begin position="1"/>
        <end position="38"/>
    </location>
</feature>
<evidence type="ECO:0000313" key="4">
    <source>
        <dbReference type="Proteomes" id="UP001555826"/>
    </source>
</evidence>
<feature type="compositionally biased region" description="Polar residues" evidence="1">
    <location>
        <begin position="291"/>
        <end position="302"/>
    </location>
</feature>
<feature type="chain" id="PRO_5047419095" description="Glycosyl hydrolase family 26" evidence="2">
    <location>
        <begin position="39"/>
        <end position="679"/>
    </location>
</feature>
<proteinExistence type="predicted"/>
<dbReference type="RefSeq" id="WP_367640781.1">
    <property type="nucleotide sequence ID" value="NZ_JBFNQN010000018.1"/>
</dbReference>
<evidence type="ECO:0000313" key="3">
    <source>
        <dbReference type="EMBL" id="MEW9267433.1"/>
    </source>
</evidence>
<dbReference type="SUPFAM" id="SSF51445">
    <property type="entry name" value="(Trans)glycosidases"/>
    <property type="match status" value="1"/>
</dbReference>
<comment type="caution">
    <text evidence="3">The sequence shown here is derived from an EMBL/GenBank/DDBJ whole genome shotgun (WGS) entry which is preliminary data.</text>
</comment>
<dbReference type="EMBL" id="JBFNQN010000018">
    <property type="protein sequence ID" value="MEW9267433.1"/>
    <property type="molecule type" value="Genomic_DNA"/>
</dbReference>
<feature type="region of interest" description="Disordered" evidence="1">
    <location>
        <begin position="116"/>
        <end position="174"/>
    </location>
</feature>
<keyword evidence="2" id="KW-0732">Signal</keyword>
<feature type="compositionally biased region" description="Low complexity" evidence="1">
    <location>
        <begin position="342"/>
        <end position="352"/>
    </location>
</feature>
<accession>A0ABV3PCQ9</accession>
<dbReference type="InterPro" id="IPR017853">
    <property type="entry name" value="GH"/>
</dbReference>
<evidence type="ECO:0008006" key="5">
    <source>
        <dbReference type="Google" id="ProtNLM"/>
    </source>
</evidence>
<feature type="compositionally biased region" description="Acidic residues" evidence="1">
    <location>
        <begin position="132"/>
        <end position="141"/>
    </location>
</feature>
<feature type="region of interest" description="Disordered" evidence="1">
    <location>
        <begin position="215"/>
        <end position="384"/>
    </location>
</feature>
<dbReference type="Proteomes" id="UP001555826">
    <property type="component" value="Unassembled WGS sequence"/>
</dbReference>
<feature type="compositionally biased region" description="Low complexity" evidence="1">
    <location>
        <begin position="116"/>
        <end position="131"/>
    </location>
</feature>
<reference evidence="3 4" key="1">
    <citation type="submission" date="2024-07" db="EMBL/GenBank/DDBJ databases">
        <authorList>
            <person name="Thanompreechachai J."/>
            <person name="Duangmal K."/>
        </authorList>
    </citation>
    <scope>NUCLEOTIDE SEQUENCE [LARGE SCALE GENOMIC DNA]</scope>
    <source>
        <strain evidence="3 4">KCTC 19886</strain>
    </source>
</reference>
<evidence type="ECO:0000256" key="1">
    <source>
        <dbReference type="SAM" id="MobiDB-lite"/>
    </source>
</evidence>
<keyword evidence="4" id="KW-1185">Reference proteome</keyword>
<organism evidence="3 4">
    <name type="scientific">Kineococcus endophyticus</name>
    <dbReference type="NCBI Taxonomy" id="1181883"/>
    <lineage>
        <taxon>Bacteria</taxon>
        <taxon>Bacillati</taxon>
        <taxon>Actinomycetota</taxon>
        <taxon>Actinomycetes</taxon>
        <taxon>Kineosporiales</taxon>
        <taxon>Kineosporiaceae</taxon>
        <taxon>Kineococcus</taxon>
    </lineage>
</organism>
<feature type="compositionally biased region" description="Basic and acidic residues" evidence="1">
    <location>
        <begin position="142"/>
        <end position="156"/>
    </location>
</feature>
<gene>
    <name evidence="3" type="ORF">AB1207_22030</name>
</gene>
<dbReference type="Gene3D" id="3.20.20.80">
    <property type="entry name" value="Glycosidases"/>
    <property type="match status" value="1"/>
</dbReference>